<dbReference type="OrthoDB" id="4322031at2"/>
<accession>A0A4R2IWG8</accession>
<evidence type="ECO:0000313" key="4">
    <source>
        <dbReference type="EMBL" id="TCO49884.1"/>
    </source>
</evidence>
<dbReference type="Pfam" id="PF13508">
    <property type="entry name" value="Acetyltransf_7"/>
    <property type="match status" value="1"/>
</dbReference>
<dbReference type="EMBL" id="SLWS01000014">
    <property type="protein sequence ID" value="TCO49884.1"/>
    <property type="molecule type" value="Genomic_DNA"/>
</dbReference>
<dbReference type="InterPro" id="IPR050832">
    <property type="entry name" value="Bact_Acetyltransf"/>
</dbReference>
<evidence type="ECO:0000256" key="1">
    <source>
        <dbReference type="ARBA" id="ARBA00022679"/>
    </source>
</evidence>
<name>A0A4R2IWG8_9PSEU</name>
<dbReference type="Proteomes" id="UP000295680">
    <property type="component" value="Unassembled WGS sequence"/>
</dbReference>
<dbReference type="InterPro" id="IPR016181">
    <property type="entry name" value="Acyl_CoA_acyltransferase"/>
</dbReference>
<evidence type="ECO:0000256" key="2">
    <source>
        <dbReference type="ARBA" id="ARBA00023315"/>
    </source>
</evidence>
<dbReference type="Gene3D" id="3.40.630.30">
    <property type="match status" value="1"/>
</dbReference>
<reference evidence="4 5" key="1">
    <citation type="submission" date="2019-03" db="EMBL/GenBank/DDBJ databases">
        <title>Genomic Encyclopedia of Type Strains, Phase IV (KMG-IV): sequencing the most valuable type-strain genomes for metagenomic binning, comparative biology and taxonomic classification.</title>
        <authorList>
            <person name="Goeker M."/>
        </authorList>
    </citation>
    <scope>NUCLEOTIDE SEQUENCE [LARGE SCALE GENOMIC DNA]</scope>
    <source>
        <strain evidence="4 5">DSM 45934</strain>
    </source>
</reference>
<evidence type="ECO:0000259" key="3">
    <source>
        <dbReference type="Pfam" id="PF13508"/>
    </source>
</evidence>
<dbReference type="PANTHER" id="PTHR43877">
    <property type="entry name" value="AMINOALKYLPHOSPHONATE N-ACETYLTRANSFERASE-RELATED-RELATED"/>
    <property type="match status" value="1"/>
</dbReference>
<comment type="caution">
    <text evidence="4">The sequence shown here is derived from an EMBL/GenBank/DDBJ whole genome shotgun (WGS) entry which is preliminary data.</text>
</comment>
<gene>
    <name evidence="4" type="ORF">EV192_114254</name>
</gene>
<dbReference type="RefSeq" id="WP_132125103.1">
    <property type="nucleotide sequence ID" value="NZ_SLWS01000014.1"/>
</dbReference>
<keyword evidence="5" id="KW-1185">Reference proteome</keyword>
<evidence type="ECO:0000313" key="5">
    <source>
        <dbReference type="Proteomes" id="UP000295680"/>
    </source>
</evidence>
<dbReference type="InterPro" id="IPR000182">
    <property type="entry name" value="GNAT_dom"/>
</dbReference>
<protein>
    <submittedName>
        <fullName evidence="4">Putative N-acetyltransferase YhbS</fullName>
    </submittedName>
</protein>
<dbReference type="CDD" id="cd04301">
    <property type="entry name" value="NAT_SF"/>
    <property type="match status" value="1"/>
</dbReference>
<dbReference type="AlphaFoldDB" id="A0A4R2IWG8"/>
<keyword evidence="1 4" id="KW-0808">Transferase</keyword>
<keyword evidence="2" id="KW-0012">Acyltransferase</keyword>
<sequence length="158" mass="17363">MRREPEHHIRVAEPADAGEILTVQRAAYVSEAQLYGNPGFSALTESLDEVRAAVESGSVLVATMGARIVGAVRGIRDGQDCEVARLVVAPDMQRRGIAFDLIAAVERAHAAHVRRFRMHTGERSEANLRLYQRAGYVPYRTHAVSPTLSLVYLEKPTA</sequence>
<dbReference type="SUPFAM" id="SSF55729">
    <property type="entry name" value="Acyl-CoA N-acyltransferases (Nat)"/>
    <property type="match status" value="1"/>
</dbReference>
<organism evidence="4 5">
    <name type="scientific">Actinocrispum wychmicini</name>
    <dbReference type="NCBI Taxonomy" id="1213861"/>
    <lineage>
        <taxon>Bacteria</taxon>
        <taxon>Bacillati</taxon>
        <taxon>Actinomycetota</taxon>
        <taxon>Actinomycetes</taxon>
        <taxon>Pseudonocardiales</taxon>
        <taxon>Pseudonocardiaceae</taxon>
        <taxon>Actinocrispum</taxon>
    </lineage>
</organism>
<feature type="domain" description="N-acetyltransferase" evidence="3">
    <location>
        <begin position="56"/>
        <end position="137"/>
    </location>
</feature>
<proteinExistence type="predicted"/>
<dbReference type="GO" id="GO:0016747">
    <property type="term" value="F:acyltransferase activity, transferring groups other than amino-acyl groups"/>
    <property type="evidence" value="ECO:0007669"/>
    <property type="project" value="InterPro"/>
</dbReference>